<sequence length="527" mass="57872">MSDNKLCPRSLVQYFDAPDDYRSSFGWMCGYSADPAFLNEAVERFTRETLGQRAHRGQVSLALLLDPGHPAIEPVEVPGLAHLPLKRTTKRPFRLLHAKVALLGFRHESGNGRWRLRLIVSTGNWTRQTIEESLDLAWCIDIDSEEVNPDHAVANEDVEQRCADIKAAWSMLDFLHGLFDLRLLDSGQGLLHSETVLARAALADWVEDCTACARPRPRFVDNRRQALLEQLVPNVLEIAGESRRNYLAMGSGFFESASLNTHGTVPSVLGAIVERLRSAALLSKTSTEIDVFVNPNACQAVAGALATMRAKHWSVRPASQMKPVFGPNSQRMLHAKFIFSARSQGNSNACNGAWAYLGSGNLTGPGFSQAMSARGGNLEAGVIFAPEGLEWHQQGKCDPRGVITNLLPIHWASEFECDHALAEGSDMPEPGAPFVAPPVAWLSWADAEVGGVLQVVSPPEPDVTVLDASGNPCARTPEGFRWLERKPRQVRLRWQDTGLTRECLVPVMDQGDCMKLLPEIGATRASF</sequence>
<dbReference type="RefSeq" id="WP_146219414.1">
    <property type="nucleotide sequence ID" value="NZ_QJJS01000017.1"/>
</dbReference>
<comment type="caution">
    <text evidence="1">The sequence shown here is derived from an EMBL/GenBank/DDBJ whole genome shotgun (WGS) entry which is preliminary data.</text>
</comment>
<reference evidence="1 2" key="1">
    <citation type="submission" date="2018-05" db="EMBL/GenBank/DDBJ databases">
        <title>Genomic Encyclopedia of Type Strains, Phase IV (KMG-IV): sequencing the most valuable type-strain genomes for metagenomic binning, comparative biology and taxonomic classification.</title>
        <authorList>
            <person name="Goeker M."/>
        </authorList>
    </citation>
    <scope>NUCLEOTIDE SEQUENCE [LARGE SCALE GENOMIC DNA]</scope>
    <source>
        <strain evidence="1 2">DSM 566</strain>
    </source>
</reference>
<gene>
    <name evidence="1" type="ORF">C7444_117110</name>
</gene>
<dbReference type="Proteomes" id="UP000247811">
    <property type="component" value="Unassembled WGS sequence"/>
</dbReference>
<proteinExistence type="predicted"/>
<dbReference type="CDD" id="cd00138">
    <property type="entry name" value="PLDc_SF"/>
    <property type="match status" value="1"/>
</dbReference>
<evidence type="ECO:0000313" key="1">
    <source>
        <dbReference type="EMBL" id="PXW93904.1"/>
    </source>
</evidence>
<protein>
    <submittedName>
        <fullName evidence="1">Uncharacterized protein</fullName>
    </submittedName>
</protein>
<evidence type="ECO:0000313" key="2">
    <source>
        <dbReference type="Proteomes" id="UP000247811"/>
    </source>
</evidence>
<keyword evidence="2" id="KW-1185">Reference proteome</keyword>
<dbReference type="EMBL" id="QJJS01000017">
    <property type="protein sequence ID" value="PXW93904.1"/>
    <property type="molecule type" value="Genomic_DNA"/>
</dbReference>
<dbReference type="AlphaFoldDB" id="A0A318GWH0"/>
<dbReference type="OrthoDB" id="7816374at2"/>
<accession>A0A318GWH0</accession>
<dbReference type="SUPFAM" id="SSF56024">
    <property type="entry name" value="Phospholipase D/nuclease"/>
    <property type="match status" value="1"/>
</dbReference>
<organism evidence="1 2">
    <name type="scientific">Sphaerotilus hippei</name>
    <dbReference type="NCBI Taxonomy" id="744406"/>
    <lineage>
        <taxon>Bacteria</taxon>
        <taxon>Pseudomonadati</taxon>
        <taxon>Pseudomonadota</taxon>
        <taxon>Betaproteobacteria</taxon>
        <taxon>Burkholderiales</taxon>
        <taxon>Sphaerotilaceae</taxon>
        <taxon>Sphaerotilus</taxon>
    </lineage>
</organism>
<name>A0A318GWH0_9BURK</name>